<evidence type="ECO:0000256" key="4">
    <source>
        <dbReference type="ARBA" id="ARBA00022989"/>
    </source>
</evidence>
<dbReference type="EMBL" id="WMHZ01000015">
    <property type="protein sequence ID" value="NDO78704.1"/>
    <property type="molecule type" value="Genomic_DNA"/>
</dbReference>
<comment type="caution">
    <text evidence="8">The sequence shown here is derived from an EMBL/GenBank/DDBJ whole genome shotgun (WGS) entry which is preliminary data.</text>
</comment>
<dbReference type="Pfam" id="PF00892">
    <property type="entry name" value="EamA"/>
    <property type="match status" value="2"/>
</dbReference>
<dbReference type="InterPro" id="IPR050638">
    <property type="entry name" value="AA-Vitamin_Transporters"/>
</dbReference>
<dbReference type="PANTHER" id="PTHR32322">
    <property type="entry name" value="INNER MEMBRANE TRANSPORTER"/>
    <property type="match status" value="1"/>
</dbReference>
<comment type="similarity">
    <text evidence="2">Belongs to the EamA transporter family.</text>
</comment>
<dbReference type="Proteomes" id="UP000471026">
    <property type="component" value="Unassembled WGS sequence"/>
</dbReference>
<feature type="transmembrane region" description="Helical" evidence="6">
    <location>
        <begin position="232"/>
        <end position="251"/>
    </location>
</feature>
<evidence type="ECO:0000313" key="8">
    <source>
        <dbReference type="EMBL" id="NDO78704.1"/>
    </source>
</evidence>
<feature type="transmembrane region" description="Helical" evidence="6">
    <location>
        <begin position="56"/>
        <end position="76"/>
    </location>
</feature>
<comment type="subcellular location">
    <subcellularLocation>
        <location evidence="1">Membrane</location>
        <topology evidence="1">Multi-pass membrane protein</topology>
    </subcellularLocation>
</comment>
<evidence type="ECO:0000256" key="2">
    <source>
        <dbReference type="ARBA" id="ARBA00007362"/>
    </source>
</evidence>
<feature type="transmembrane region" description="Helical" evidence="6">
    <location>
        <begin position="115"/>
        <end position="134"/>
    </location>
</feature>
<dbReference type="AlphaFoldDB" id="A0A6N9R0I5"/>
<dbReference type="GO" id="GO:0016020">
    <property type="term" value="C:membrane"/>
    <property type="evidence" value="ECO:0007669"/>
    <property type="project" value="UniProtKB-SubCell"/>
</dbReference>
<sequence>MKAKNSATVTTGVSVRGPGRADGLWGNGPLLASLGVVAFSLSFPGTVFALDGFGPWTATGLRGVIAAALAGTALLWARPPVPARHDWAGITVVALGCALGFPLLTTLALQTTSASHSAVVIGALPMATAVISTLRTGNRPSWAFWCAAAAGGAVVVGFALLQSNGVPGIGDLYLVAALVVCAAGYAEGGRLSSRIPGWQVIAWGVLLAAPVNLVVTIAALPMEPVHLSARGVAGLLYIAAASQFLGFVVWYRGMALMGVTRASQLQLMQPLLTLVWAVLLLGEPFSPDVVVAAVLVLACVALTQRTRA</sequence>
<dbReference type="RefSeq" id="WP_162230022.1">
    <property type="nucleotide sequence ID" value="NZ_WMHZ01000015.1"/>
</dbReference>
<feature type="transmembrane region" description="Helical" evidence="6">
    <location>
        <begin position="200"/>
        <end position="220"/>
    </location>
</feature>
<evidence type="ECO:0000256" key="3">
    <source>
        <dbReference type="ARBA" id="ARBA00022692"/>
    </source>
</evidence>
<gene>
    <name evidence="8" type="ORF">GKZ75_10825</name>
</gene>
<protein>
    <submittedName>
        <fullName evidence="8">EamA family transporter</fullName>
    </submittedName>
</protein>
<evidence type="ECO:0000259" key="7">
    <source>
        <dbReference type="Pfam" id="PF00892"/>
    </source>
</evidence>
<dbReference type="InterPro" id="IPR037185">
    <property type="entry name" value="EmrE-like"/>
</dbReference>
<dbReference type="SUPFAM" id="SSF103481">
    <property type="entry name" value="Multidrug resistance efflux transporter EmrE"/>
    <property type="match status" value="2"/>
</dbReference>
<evidence type="ECO:0000313" key="9">
    <source>
        <dbReference type="Proteomes" id="UP000471026"/>
    </source>
</evidence>
<evidence type="ECO:0000256" key="1">
    <source>
        <dbReference type="ARBA" id="ARBA00004141"/>
    </source>
</evidence>
<feature type="transmembrane region" description="Helical" evidence="6">
    <location>
        <begin position="141"/>
        <end position="160"/>
    </location>
</feature>
<evidence type="ECO:0000256" key="6">
    <source>
        <dbReference type="SAM" id="Phobius"/>
    </source>
</evidence>
<organism evidence="8 9">
    <name type="scientific">Kocuria marina subsp. indica</name>
    <dbReference type="NCBI Taxonomy" id="1049583"/>
    <lineage>
        <taxon>Bacteria</taxon>
        <taxon>Bacillati</taxon>
        <taxon>Actinomycetota</taxon>
        <taxon>Actinomycetes</taxon>
        <taxon>Micrococcales</taxon>
        <taxon>Micrococcaceae</taxon>
        <taxon>Kocuria</taxon>
    </lineage>
</organism>
<evidence type="ECO:0000256" key="5">
    <source>
        <dbReference type="ARBA" id="ARBA00023136"/>
    </source>
</evidence>
<accession>A0A6N9R0I5</accession>
<feature type="domain" description="EamA" evidence="7">
    <location>
        <begin position="169"/>
        <end position="303"/>
    </location>
</feature>
<dbReference type="InterPro" id="IPR000620">
    <property type="entry name" value="EamA_dom"/>
</dbReference>
<proteinExistence type="inferred from homology"/>
<feature type="domain" description="EamA" evidence="7">
    <location>
        <begin position="28"/>
        <end position="154"/>
    </location>
</feature>
<keyword evidence="4 6" id="KW-1133">Transmembrane helix</keyword>
<feature type="transmembrane region" description="Helical" evidence="6">
    <location>
        <begin position="30"/>
        <end position="50"/>
    </location>
</feature>
<feature type="transmembrane region" description="Helical" evidence="6">
    <location>
        <begin position="172"/>
        <end position="188"/>
    </location>
</feature>
<keyword evidence="5 6" id="KW-0472">Membrane</keyword>
<keyword evidence="3 6" id="KW-0812">Transmembrane</keyword>
<name>A0A6N9R0I5_9MICC</name>
<feature type="transmembrane region" description="Helical" evidence="6">
    <location>
        <begin position="88"/>
        <end position="109"/>
    </location>
</feature>
<reference evidence="8 9" key="1">
    <citation type="submission" date="2019-11" db="EMBL/GenBank/DDBJ databases">
        <title>Draft genome sequence of Kocuria indica DP-K7, a methyl red degrading Actinobacterium.</title>
        <authorList>
            <person name="Kumaran S."/>
            <person name="Tischler D."/>
            <person name="Ngo A.C.R."/>
            <person name="Schultes F."/>
        </authorList>
    </citation>
    <scope>NUCLEOTIDE SEQUENCE [LARGE SCALE GENOMIC DNA]</scope>
    <source>
        <strain evidence="8 9">DP-K7</strain>
    </source>
</reference>
<dbReference type="PANTHER" id="PTHR32322:SF2">
    <property type="entry name" value="EAMA DOMAIN-CONTAINING PROTEIN"/>
    <property type="match status" value="1"/>
</dbReference>